<comment type="caution">
    <text evidence="1">The sequence shown here is derived from an EMBL/GenBank/DDBJ whole genome shotgun (WGS) entry which is preliminary data.</text>
</comment>
<dbReference type="EMBL" id="WHUW01000013">
    <property type="protein sequence ID" value="KAF8439844.1"/>
    <property type="molecule type" value="Genomic_DNA"/>
</dbReference>
<accession>A0AAD4BTJ9</accession>
<evidence type="ECO:0000313" key="1">
    <source>
        <dbReference type="EMBL" id="KAF8439844.1"/>
    </source>
</evidence>
<name>A0AAD4BTJ9_BOLED</name>
<evidence type="ECO:0000313" key="2">
    <source>
        <dbReference type="Proteomes" id="UP001194468"/>
    </source>
</evidence>
<reference evidence="1" key="1">
    <citation type="submission" date="2019-10" db="EMBL/GenBank/DDBJ databases">
        <authorList>
            <consortium name="DOE Joint Genome Institute"/>
            <person name="Kuo A."/>
            <person name="Miyauchi S."/>
            <person name="Kiss E."/>
            <person name="Drula E."/>
            <person name="Kohler A."/>
            <person name="Sanchez-Garcia M."/>
            <person name="Andreopoulos B."/>
            <person name="Barry K.W."/>
            <person name="Bonito G."/>
            <person name="Buee M."/>
            <person name="Carver A."/>
            <person name="Chen C."/>
            <person name="Cichocki N."/>
            <person name="Clum A."/>
            <person name="Culley D."/>
            <person name="Crous P.W."/>
            <person name="Fauchery L."/>
            <person name="Girlanda M."/>
            <person name="Hayes R."/>
            <person name="Keri Z."/>
            <person name="LaButti K."/>
            <person name="Lipzen A."/>
            <person name="Lombard V."/>
            <person name="Magnuson J."/>
            <person name="Maillard F."/>
            <person name="Morin E."/>
            <person name="Murat C."/>
            <person name="Nolan M."/>
            <person name="Ohm R."/>
            <person name="Pangilinan J."/>
            <person name="Pereira M."/>
            <person name="Perotto S."/>
            <person name="Peter M."/>
            <person name="Riley R."/>
            <person name="Sitrit Y."/>
            <person name="Stielow B."/>
            <person name="Szollosi G."/>
            <person name="Zifcakova L."/>
            <person name="Stursova M."/>
            <person name="Spatafora J.W."/>
            <person name="Tedersoo L."/>
            <person name="Vaario L.-M."/>
            <person name="Yamada A."/>
            <person name="Yan M."/>
            <person name="Wang P."/>
            <person name="Xu J."/>
            <person name="Bruns T."/>
            <person name="Baldrian P."/>
            <person name="Vilgalys R."/>
            <person name="Henrissat B."/>
            <person name="Grigoriev I.V."/>
            <person name="Hibbett D."/>
            <person name="Nagy L.G."/>
            <person name="Martin F.M."/>
        </authorList>
    </citation>
    <scope>NUCLEOTIDE SEQUENCE</scope>
    <source>
        <strain evidence="1">BED1</strain>
    </source>
</reference>
<dbReference type="AlphaFoldDB" id="A0AAD4BTJ9"/>
<protein>
    <submittedName>
        <fullName evidence="1">Uncharacterized protein</fullName>
    </submittedName>
</protein>
<dbReference type="Proteomes" id="UP001194468">
    <property type="component" value="Unassembled WGS sequence"/>
</dbReference>
<reference evidence="1" key="2">
    <citation type="journal article" date="2020" name="Nat. Commun.">
        <title>Large-scale genome sequencing of mycorrhizal fungi provides insights into the early evolution of symbiotic traits.</title>
        <authorList>
            <person name="Miyauchi S."/>
            <person name="Kiss E."/>
            <person name="Kuo A."/>
            <person name="Drula E."/>
            <person name="Kohler A."/>
            <person name="Sanchez-Garcia M."/>
            <person name="Morin E."/>
            <person name="Andreopoulos B."/>
            <person name="Barry K.W."/>
            <person name="Bonito G."/>
            <person name="Buee M."/>
            <person name="Carver A."/>
            <person name="Chen C."/>
            <person name="Cichocki N."/>
            <person name="Clum A."/>
            <person name="Culley D."/>
            <person name="Crous P.W."/>
            <person name="Fauchery L."/>
            <person name="Girlanda M."/>
            <person name="Hayes R.D."/>
            <person name="Keri Z."/>
            <person name="LaButti K."/>
            <person name="Lipzen A."/>
            <person name="Lombard V."/>
            <person name="Magnuson J."/>
            <person name="Maillard F."/>
            <person name="Murat C."/>
            <person name="Nolan M."/>
            <person name="Ohm R.A."/>
            <person name="Pangilinan J."/>
            <person name="Pereira M.F."/>
            <person name="Perotto S."/>
            <person name="Peter M."/>
            <person name="Pfister S."/>
            <person name="Riley R."/>
            <person name="Sitrit Y."/>
            <person name="Stielow J.B."/>
            <person name="Szollosi G."/>
            <person name="Zifcakova L."/>
            <person name="Stursova M."/>
            <person name="Spatafora J.W."/>
            <person name="Tedersoo L."/>
            <person name="Vaario L.M."/>
            <person name="Yamada A."/>
            <person name="Yan M."/>
            <person name="Wang P."/>
            <person name="Xu J."/>
            <person name="Bruns T."/>
            <person name="Baldrian P."/>
            <person name="Vilgalys R."/>
            <person name="Dunand C."/>
            <person name="Henrissat B."/>
            <person name="Grigoriev I.V."/>
            <person name="Hibbett D."/>
            <person name="Nagy L.G."/>
            <person name="Martin F.M."/>
        </authorList>
    </citation>
    <scope>NUCLEOTIDE SEQUENCE</scope>
    <source>
        <strain evidence="1">BED1</strain>
    </source>
</reference>
<sequence length="149" mass="16750">MHGKHKGLLTPTIYPRNPLYPCHGTRVQDLTSTSIDAIQNEHPAALQLQGDDLSVPTLLHKFLFSAGPLCLWTRSLTSWTTFFSAEPLCFWTRSLPTTFFSAGPLCLWTRSLTSWTTFFSAGPLCFWTHSLPTLFFSAGPLCLWTLSLR</sequence>
<keyword evidence="2" id="KW-1185">Reference proteome</keyword>
<proteinExistence type="predicted"/>
<gene>
    <name evidence="1" type="ORF">L210DRAFT_3540557</name>
</gene>
<organism evidence="1 2">
    <name type="scientific">Boletus edulis BED1</name>
    <dbReference type="NCBI Taxonomy" id="1328754"/>
    <lineage>
        <taxon>Eukaryota</taxon>
        <taxon>Fungi</taxon>
        <taxon>Dikarya</taxon>
        <taxon>Basidiomycota</taxon>
        <taxon>Agaricomycotina</taxon>
        <taxon>Agaricomycetes</taxon>
        <taxon>Agaricomycetidae</taxon>
        <taxon>Boletales</taxon>
        <taxon>Boletineae</taxon>
        <taxon>Boletaceae</taxon>
        <taxon>Boletoideae</taxon>
        <taxon>Boletus</taxon>
    </lineage>
</organism>